<dbReference type="InterPro" id="IPR050483">
    <property type="entry name" value="CoA-transferase_III_domain"/>
</dbReference>
<dbReference type="SUPFAM" id="SSF89796">
    <property type="entry name" value="CoA-transferase family III (CaiB/BaiF)"/>
    <property type="match status" value="1"/>
</dbReference>
<evidence type="ECO:0000313" key="2">
    <source>
        <dbReference type="EMBL" id="THD72364.1"/>
    </source>
</evidence>
<dbReference type="OrthoDB" id="7208981at2"/>
<proteinExistence type="predicted"/>
<sequence>MPGSDLAPLSGKLVVALEQAVAAPFCSSRLADAGARVIKIERKGAGDFARAYDTAANGESAYFTWLNRGKESVALDIKADEDREILLRMLENADVFIQNLLPGALAKLGLDSASLRESFPRLVTCDITGYGEDGPMRNAKAYDLLVQCESGLASVTGTPDGPGRVGVSVCDIATGMTAHAGICEALVGRDRTGKGSGVSVAMFDVMADWMSVPLLYHDYLGKPTPRVGLNHTVICPYGAYECKDGQLVVITVQHNGEWQRFCEHILGDAALATDPRFHDNTSRIENKPALEVLIKDVFASHDRAEMLKRLDAAGIASGAVNDVATLSGHPQLDRSVIRTPSGEINVPTPPIRRSLGETALGPCPAFDAQGKALRAEFGRCS</sequence>
<dbReference type="InterPro" id="IPR003673">
    <property type="entry name" value="CoA-Trfase_fam_III"/>
</dbReference>
<evidence type="ECO:0000256" key="1">
    <source>
        <dbReference type="ARBA" id="ARBA00022679"/>
    </source>
</evidence>
<dbReference type="Gene3D" id="3.30.1540.10">
    <property type="entry name" value="formyl-coa transferase, domain 3"/>
    <property type="match status" value="1"/>
</dbReference>
<gene>
    <name evidence="2" type="ORF">E7681_15445</name>
</gene>
<dbReference type="Pfam" id="PF02515">
    <property type="entry name" value="CoA_transf_3"/>
    <property type="match status" value="1"/>
</dbReference>
<dbReference type="EMBL" id="SSMD01000008">
    <property type="protein sequence ID" value="THD72364.1"/>
    <property type="molecule type" value="Genomic_DNA"/>
</dbReference>
<dbReference type="InterPro" id="IPR044855">
    <property type="entry name" value="CoA-Trfase_III_dom3_sf"/>
</dbReference>
<evidence type="ECO:0000313" key="3">
    <source>
        <dbReference type="Proteomes" id="UP000306113"/>
    </source>
</evidence>
<dbReference type="GO" id="GO:0008410">
    <property type="term" value="F:CoA-transferase activity"/>
    <property type="evidence" value="ECO:0007669"/>
    <property type="project" value="TreeGrafter"/>
</dbReference>
<reference evidence="2 3" key="1">
    <citation type="submission" date="2019-04" db="EMBL/GenBank/DDBJ databases">
        <title>Draft genome sequence of Youngimonas vesicularis.</title>
        <authorList>
            <person name="Hameed A."/>
        </authorList>
    </citation>
    <scope>NUCLEOTIDE SEQUENCE [LARGE SCALE GENOMIC DNA]</scope>
    <source>
        <strain evidence="2 3">CC-AMW-E</strain>
    </source>
</reference>
<dbReference type="PANTHER" id="PTHR48207">
    <property type="entry name" value="SUCCINATE--HYDROXYMETHYLGLUTARATE COA-TRANSFERASE"/>
    <property type="match status" value="1"/>
</dbReference>
<dbReference type="RefSeq" id="WP_136340182.1">
    <property type="nucleotide sequence ID" value="NZ_SSMD01000008.1"/>
</dbReference>
<protein>
    <submittedName>
        <fullName evidence="2">CoA transferase</fullName>
    </submittedName>
</protein>
<accession>A0A4S3M6D0</accession>
<keyword evidence="3" id="KW-1185">Reference proteome</keyword>
<organism evidence="2 3">
    <name type="scientific">Thalassobius vesicularis</name>
    <dbReference type="NCBI Taxonomy" id="1294297"/>
    <lineage>
        <taxon>Bacteria</taxon>
        <taxon>Pseudomonadati</taxon>
        <taxon>Pseudomonadota</taxon>
        <taxon>Alphaproteobacteria</taxon>
        <taxon>Rhodobacterales</taxon>
        <taxon>Roseobacteraceae</taxon>
        <taxon>Thalassovita</taxon>
    </lineage>
</organism>
<dbReference type="Proteomes" id="UP000306113">
    <property type="component" value="Unassembled WGS sequence"/>
</dbReference>
<dbReference type="Gene3D" id="3.40.50.10540">
    <property type="entry name" value="Crotonobetainyl-coa:carnitine coa-transferase, domain 1"/>
    <property type="match status" value="1"/>
</dbReference>
<keyword evidence="1 2" id="KW-0808">Transferase</keyword>
<dbReference type="AlphaFoldDB" id="A0A4S3M6D0"/>
<comment type="caution">
    <text evidence="2">The sequence shown here is derived from an EMBL/GenBank/DDBJ whole genome shotgun (WGS) entry which is preliminary data.</text>
</comment>
<name>A0A4S3M6D0_9RHOB</name>
<dbReference type="PANTHER" id="PTHR48207:SF3">
    <property type="entry name" value="SUCCINATE--HYDROXYMETHYLGLUTARATE COA-TRANSFERASE"/>
    <property type="match status" value="1"/>
</dbReference>
<dbReference type="InterPro" id="IPR023606">
    <property type="entry name" value="CoA-Trfase_III_dom_1_sf"/>
</dbReference>